<organism evidence="3 4">
    <name type="scientific">Symbiodinium natans</name>
    <dbReference type="NCBI Taxonomy" id="878477"/>
    <lineage>
        <taxon>Eukaryota</taxon>
        <taxon>Sar</taxon>
        <taxon>Alveolata</taxon>
        <taxon>Dinophyceae</taxon>
        <taxon>Suessiales</taxon>
        <taxon>Symbiodiniaceae</taxon>
        <taxon>Symbiodinium</taxon>
    </lineage>
</organism>
<evidence type="ECO:0000259" key="2">
    <source>
        <dbReference type="PROSITE" id="PS50103"/>
    </source>
</evidence>
<dbReference type="EMBL" id="CAJNDS010000365">
    <property type="protein sequence ID" value="CAE7198026.1"/>
    <property type="molecule type" value="Genomic_DNA"/>
</dbReference>
<sequence>MDIVDFVLPPPAIPVDEKLTQVDTPVPNVSEDAPTWSSNARLPQLRIRTFRMSPYLSPQMSPKTPEKHRRRTSRALDDTAMTPITRAQLREGATGVEDVLNRVRYDLLECTEAASFTVLVENSELPDLCRHHLLRGECRYGQHCPAPQTVRSQIIDDNILELQVGAF</sequence>
<keyword evidence="1" id="KW-0863">Zinc-finger</keyword>
<comment type="caution">
    <text evidence="3">The sequence shown here is derived from an EMBL/GenBank/DDBJ whole genome shotgun (WGS) entry which is preliminary data.</text>
</comment>
<keyword evidence="1" id="KW-0862">Zinc</keyword>
<dbReference type="PROSITE" id="PS50103">
    <property type="entry name" value="ZF_C3H1"/>
    <property type="match status" value="1"/>
</dbReference>
<dbReference type="AlphaFoldDB" id="A0A812J6W0"/>
<protein>
    <submittedName>
        <fullName evidence="3">GrsT protein</fullName>
    </submittedName>
</protein>
<accession>A0A812J6W0</accession>
<dbReference type="GO" id="GO:0008270">
    <property type="term" value="F:zinc ion binding"/>
    <property type="evidence" value="ECO:0007669"/>
    <property type="project" value="UniProtKB-KW"/>
</dbReference>
<feature type="zinc finger region" description="C3H1-type" evidence="1">
    <location>
        <begin position="123"/>
        <end position="145"/>
    </location>
</feature>
<name>A0A812J6W0_9DINO</name>
<reference evidence="3" key="1">
    <citation type="submission" date="2021-02" db="EMBL/GenBank/DDBJ databases">
        <authorList>
            <person name="Dougan E. K."/>
            <person name="Rhodes N."/>
            <person name="Thang M."/>
            <person name="Chan C."/>
        </authorList>
    </citation>
    <scope>NUCLEOTIDE SEQUENCE</scope>
</reference>
<proteinExistence type="predicted"/>
<gene>
    <name evidence="3" type="primary">grsT</name>
    <name evidence="3" type="ORF">SNAT2548_LOCUS5670</name>
</gene>
<evidence type="ECO:0000313" key="3">
    <source>
        <dbReference type="EMBL" id="CAE7198026.1"/>
    </source>
</evidence>
<keyword evidence="1" id="KW-0479">Metal-binding</keyword>
<dbReference type="InterPro" id="IPR000571">
    <property type="entry name" value="Znf_CCCH"/>
</dbReference>
<dbReference type="Proteomes" id="UP000604046">
    <property type="component" value="Unassembled WGS sequence"/>
</dbReference>
<evidence type="ECO:0000313" key="4">
    <source>
        <dbReference type="Proteomes" id="UP000604046"/>
    </source>
</evidence>
<feature type="domain" description="C3H1-type" evidence="2">
    <location>
        <begin position="123"/>
        <end position="145"/>
    </location>
</feature>
<evidence type="ECO:0000256" key="1">
    <source>
        <dbReference type="PROSITE-ProRule" id="PRU00723"/>
    </source>
</evidence>
<keyword evidence="4" id="KW-1185">Reference proteome</keyword>